<keyword evidence="1 8" id="KW-0479">Metal-binding</keyword>
<feature type="compositionally biased region" description="Basic and acidic residues" evidence="9">
    <location>
        <begin position="46"/>
        <end position="56"/>
    </location>
</feature>
<feature type="repeat" description="ANK" evidence="6">
    <location>
        <begin position="638"/>
        <end position="670"/>
    </location>
</feature>
<dbReference type="Gene3D" id="2.30.29.30">
    <property type="entry name" value="Pleckstrin-homology domain (PH domain)/Phosphotyrosine-binding domain (PTB)"/>
    <property type="match status" value="1"/>
</dbReference>
<keyword evidence="12" id="KW-1185">Reference proteome</keyword>
<dbReference type="InterPro" id="IPR001164">
    <property type="entry name" value="ArfGAP_dom"/>
</dbReference>
<dbReference type="PANTHER" id="PTHR23180">
    <property type="entry name" value="CENTAURIN/ARF"/>
    <property type="match status" value="1"/>
</dbReference>
<comment type="activity regulation">
    <text evidence="8">GAP activity stimulated by phosphatidylinositol 4,5-bisphosphate (PIP2) and phosphatidic acid.</text>
</comment>
<dbReference type="InterPro" id="IPR045258">
    <property type="entry name" value="ACAP1/2/3-like"/>
</dbReference>
<dbReference type="FunFam" id="2.30.29.30:FF:000026">
    <property type="entry name" value="Arf-GAP with coiled-coil, ANK repeat and PH domain-containing protein 2"/>
    <property type="match status" value="1"/>
</dbReference>
<evidence type="ECO:0000256" key="7">
    <source>
        <dbReference type="PROSITE-ProRule" id="PRU00288"/>
    </source>
</evidence>
<comment type="domain">
    <text evidence="8">The BAR domain mediates homodimerization, it can neither bind membrane nor impart curvature, but instead requires the neighboring PH domain to achieve these functions.</text>
</comment>
<dbReference type="Pfam" id="PF01412">
    <property type="entry name" value="ArfGap"/>
    <property type="match status" value="1"/>
</dbReference>
<evidence type="ECO:0000256" key="8">
    <source>
        <dbReference type="RuleBase" id="RU369028"/>
    </source>
</evidence>
<keyword evidence="8" id="KW-0343">GTPase activation</keyword>
<dbReference type="PROSITE" id="PS50003">
    <property type="entry name" value="PH_DOMAIN"/>
    <property type="match status" value="1"/>
</dbReference>
<feature type="compositionally biased region" description="Basic and acidic residues" evidence="9">
    <location>
        <begin position="1"/>
        <end position="12"/>
    </location>
</feature>
<dbReference type="InterPro" id="IPR036770">
    <property type="entry name" value="Ankyrin_rpt-contain_sf"/>
</dbReference>
<evidence type="ECO:0000256" key="6">
    <source>
        <dbReference type="PROSITE-ProRule" id="PRU00023"/>
    </source>
</evidence>
<dbReference type="SUPFAM" id="SSF57863">
    <property type="entry name" value="ArfGap/RecO-like zinc finger"/>
    <property type="match status" value="1"/>
</dbReference>
<name>A0A6P7IN96_9TELE</name>
<dbReference type="PRINTS" id="PR00405">
    <property type="entry name" value="REVINTRACTNG"/>
</dbReference>
<dbReference type="GO" id="GO:0005096">
    <property type="term" value="F:GTPase activator activity"/>
    <property type="evidence" value="ECO:0007669"/>
    <property type="project" value="UniProtKB-KW"/>
</dbReference>
<dbReference type="Pfam" id="PF12796">
    <property type="entry name" value="Ank_2"/>
    <property type="match status" value="1"/>
</dbReference>
<feature type="compositionally biased region" description="Acidic residues" evidence="9">
    <location>
        <begin position="538"/>
        <end position="563"/>
    </location>
</feature>
<feature type="region of interest" description="Disordered" evidence="9">
    <location>
        <begin position="439"/>
        <end position="474"/>
    </location>
</feature>
<dbReference type="RefSeq" id="XP_028266341.1">
    <property type="nucleotide sequence ID" value="XM_028410540.1"/>
</dbReference>
<dbReference type="GO" id="GO:0010008">
    <property type="term" value="C:endosome membrane"/>
    <property type="evidence" value="ECO:0007669"/>
    <property type="project" value="UniProtKB-SubCell"/>
</dbReference>
<comment type="function">
    <text evidence="8">GTPase-activating protein for the ADP ribosylation factor family.</text>
</comment>
<sequence length="749" mass="83571">MQRDDRGGEGLRQRQQALCHRHQRSVPAVQEGRDDLGVPGKVRRKPPGDHKLPHDSLRPGSALCEAAAAQLCERINVLQAKKKFEILDAMLSFMHAQYSLFQQGYNLLDELDPYMKKLAAELDQLVIDSAMEKREMEHKHATIQQRTLLQDFSYDDSKVEFNVDAPNGVVMEGYLFKRASNAFKTWNRRWFSIQNSQLVYQKKLKDSLTVVVEDLRLCSVKPCEDIERRFCFEVVSPSKSCMLQAESEKLRQAWIQAVQASIASAYRESPDTYYIERLDRTASPSTSSIDSASEPRERSARGETILQRIQSLPGNQQCCDCGQADPRWASINLGILLCIECSGIHRSLGVHCSKVRSLTLDSWEPELLKLMCELGNSIINHIYEGSFQDQGLKKPLPSSSRQEKEAWIKAKYVEKKFLKRLGSTEILINGERKRSERRWSVKKCRRHNSATTVPKTRRRYRQEPGSTSPSTLSSAAAKFRRESLFCPDELDSLFSYFDTGSGPRSKPLSGLSSDSGLGGSTDGSTDILVFGSVVNSVTEEEREVSEDSSGEAELEAEPETSDPEDVRDLHPGALLYKASRARNLPVMAEALAHGADVNLVNDEDEGKTPLVQAVIGGSLIACEFLLQNAADVNQRDARGRGPLHHATYLGHTGQVCLFLKRGATQNDEDEEGHDPLSIAVQQANADIVTLLRLARMNEEMRESEGPFGQPAEPGSSHGHKRVRLLLSWLCGLGRYYGDGGSKSSECVVE</sequence>
<evidence type="ECO:0000256" key="9">
    <source>
        <dbReference type="SAM" id="MobiDB-lite"/>
    </source>
</evidence>
<evidence type="ECO:0000256" key="2">
    <source>
        <dbReference type="ARBA" id="ARBA00022737"/>
    </source>
</evidence>
<dbReference type="InterPro" id="IPR001849">
    <property type="entry name" value="PH_domain"/>
</dbReference>
<accession>A0A6P7IN96</accession>
<evidence type="ECO:0000256" key="1">
    <source>
        <dbReference type="ARBA" id="ARBA00022723"/>
    </source>
</evidence>
<dbReference type="InterPro" id="IPR002110">
    <property type="entry name" value="Ankyrin_rpt"/>
</dbReference>
<dbReference type="Pfam" id="PF00169">
    <property type="entry name" value="PH"/>
    <property type="match status" value="1"/>
</dbReference>
<dbReference type="SUPFAM" id="SSF48403">
    <property type="entry name" value="Ankyrin repeat"/>
    <property type="match status" value="1"/>
</dbReference>
<dbReference type="SUPFAM" id="SSF103657">
    <property type="entry name" value="BAR/IMD domain-like"/>
    <property type="match status" value="1"/>
</dbReference>
<dbReference type="PROSITE" id="PS50297">
    <property type="entry name" value="ANK_REP_REGION"/>
    <property type="match status" value="2"/>
</dbReference>
<feature type="repeat" description="ANK" evidence="6">
    <location>
        <begin position="605"/>
        <end position="637"/>
    </location>
</feature>
<dbReference type="GeneID" id="114438893"/>
<reference evidence="13" key="1">
    <citation type="submission" date="2025-08" db="UniProtKB">
        <authorList>
            <consortium name="RefSeq"/>
        </authorList>
    </citation>
    <scope>IDENTIFICATION</scope>
</reference>
<keyword evidence="3 7" id="KW-0863">Zinc-finger</keyword>
<feature type="region of interest" description="Disordered" evidence="9">
    <location>
        <begin position="537"/>
        <end position="568"/>
    </location>
</feature>
<evidence type="ECO:0000313" key="13">
    <source>
        <dbReference type="RefSeq" id="XP_028266341.1"/>
    </source>
</evidence>
<evidence type="ECO:0000256" key="5">
    <source>
        <dbReference type="ARBA" id="ARBA00023043"/>
    </source>
</evidence>
<dbReference type="InterPro" id="IPR038508">
    <property type="entry name" value="ArfGAP_dom_sf"/>
</dbReference>
<dbReference type="InterPro" id="IPR037278">
    <property type="entry name" value="ARFGAP/RecO"/>
</dbReference>
<dbReference type="GO" id="GO:0008270">
    <property type="term" value="F:zinc ion binding"/>
    <property type="evidence" value="ECO:0007669"/>
    <property type="project" value="UniProtKB-KW"/>
</dbReference>
<feature type="domain" description="Arf-GAP" evidence="11">
    <location>
        <begin position="303"/>
        <end position="425"/>
    </location>
</feature>
<evidence type="ECO:0000259" key="11">
    <source>
        <dbReference type="PROSITE" id="PS50115"/>
    </source>
</evidence>
<comment type="domain">
    <text evidence="8">PH domain binds phospholipids including phosphatidic acid, phosphatidylinositol 3-phosphate, phosphatidylinositol 3,5-bisphosphate (PIP2) and phosphatidylinositol 3,4,5-trisphosphate (PIP3). May mediate protein binding to PIP2 or PIP3 containing membranes.</text>
</comment>
<feature type="region of interest" description="Disordered" evidence="9">
    <location>
        <begin position="501"/>
        <end position="523"/>
    </location>
</feature>
<dbReference type="PANTHER" id="PTHR23180:SF407">
    <property type="entry name" value="ARF-GAP WITH COILED-COIL, ANK REPEAT AND PH DOMAIN-CONTAINING PROTEIN 3"/>
    <property type="match status" value="1"/>
</dbReference>
<evidence type="ECO:0000259" key="10">
    <source>
        <dbReference type="PROSITE" id="PS50003"/>
    </source>
</evidence>
<dbReference type="CDD" id="cd13250">
    <property type="entry name" value="PH_ACAP"/>
    <property type="match status" value="1"/>
</dbReference>
<dbReference type="Proteomes" id="UP000515145">
    <property type="component" value="Chromosome 7"/>
</dbReference>
<dbReference type="InterPro" id="IPR027267">
    <property type="entry name" value="AH/BAR_dom_sf"/>
</dbReference>
<keyword evidence="2 8" id="KW-0677">Repeat</keyword>
<dbReference type="Gene3D" id="1.25.40.20">
    <property type="entry name" value="Ankyrin repeat-containing domain"/>
    <property type="match status" value="1"/>
</dbReference>
<protein>
    <recommendedName>
        <fullName evidence="8">Arf-GAP with coiled-coil, ANK repeat and PH domain-containing protein</fullName>
        <shortName evidence="8">Cnt-b</shortName>
    </recommendedName>
    <alternativeName>
        <fullName evidence="8">Centaurin-beta</fullName>
    </alternativeName>
</protein>
<dbReference type="CTD" id="322991"/>
<feature type="region of interest" description="Disordered" evidence="9">
    <location>
        <begin position="1"/>
        <end position="56"/>
    </location>
</feature>
<dbReference type="SMART" id="SM00233">
    <property type="entry name" value="PH"/>
    <property type="match status" value="1"/>
</dbReference>
<dbReference type="Pfam" id="PF16746">
    <property type="entry name" value="BAR_3"/>
    <property type="match status" value="1"/>
</dbReference>
<proteinExistence type="predicted"/>
<keyword evidence="8" id="KW-0967">Endosome</keyword>
<keyword evidence="4 8" id="KW-0862">Zinc</keyword>
<dbReference type="AlphaFoldDB" id="A0A6P7IN96"/>
<gene>
    <name evidence="13" type="primary">acap3a</name>
</gene>
<organism evidence="12 13">
    <name type="scientific">Parambassis ranga</name>
    <name type="common">Indian glassy fish</name>
    <dbReference type="NCBI Taxonomy" id="210632"/>
    <lineage>
        <taxon>Eukaryota</taxon>
        <taxon>Metazoa</taxon>
        <taxon>Chordata</taxon>
        <taxon>Craniata</taxon>
        <taxon>Vertebrata</taxon>
        <taxon>Euteleostomi</taxon>
        <taxon>Actinopterygii</taxon>
        <taxon>Neopterygii</taxon>
        <taxon>Teleostei</taxon>
        <taxon>Neoteleostei</taxon>
        <taxon>Acanthomorphata</taxon>
        <taxon>Ovalentaria</taxon>
        <taxon>Ambassidae</taxon>
        <taxon>Parambassis</taxon>
    </lineage>
</organism>
<evidence type="ECO:0000256" key="4">
    <source>
        <dbReference type="ARBA" id="ARBA00022833"/>
    </source>
</evidence>
<dbReference type="Gene3D" id="1.10.220.150">
    <property type="entry name" value="Arf GTPase activating protein"/>
    <property type="match status" value="1"/>
</dbReference>
<comment type="subcellular location">
    <subcellularLocation>
        <location evidence="8">Endosome membrane</location>
        <topology evidence="8">Peripheral membrane protein</topology>
    </subcellularLocation>
</comment>
<dbReference type="SMART" id="SM00105">
    <property type="entry name" value="ArfGap"/>
    <property type="match status" value="1"/>
</dbReference>
<dbReference type="PROSITE" id="PS50088">
    <property type="entry name" value="ANK_REPEAT"/>
    <property type="match status" value="2"/>
</dbReference>
<dbReference type="InterPro" id="IPR004148">
    <property type="entry name" value="BAR_dom"/>
</dbReference>
<keyword evidence="5 6" id="KW-0040">ANK repeat</keyword>
<dbReference type="InterPro" id="IPR011993">
    <property type="entry name" value="PH-like_dom_sf"/>
</dbReference>
<dbReference type="FunFam" id="1.25.40.20:FF:000020">
    <property type="entry name" value="Arf-GAP with coiled-coil, ANK repeat and PH domain-containing protein 2"/>
    <property type="match status" value="1"/>
</dbReference>
<dbReference type="SMART" id="SM00248">
    <property type="entry name" value="ANK"/>
    <property type="match status" value="3"/>
</dbReference>
<feature type="domain" description="PH" evidence="10">
    <location>
        <begin position="168"/>
        <end position="263"/>
    </location>
</feature>
<evidence type="ECO:0000313" key="12">
    <source>
        <dbReference type="Proteomes" id="UP000515145"/>
    </source>
</evidence>
<dbReference type="Gene3D" id="1.20.1270.60">
    <property type="entry name" value="Arfaptin homology (AH) domain/BAR domain"/>
    <property type="match status" value="1"/>
</dbReference>
<dbReference type="FunFam" id="1.10.220.150:FF:000007">
    <property type="entry name" value="Arf-GAP with coiled-coil, ANK repeat and PH domain-containing protein 2"/>
    <property type="match status" value="1"/>
</dbReference>
<dbReference type="PROSITE" id="PS50115">
    <property type="entry name" value="ARFGAP"/>
    <property type="match status" value="1"/>
</dbReference>
<evidence type="ECO:0000256" key="3">
    <source>
        <dbReference type="ARBA" id="ARBA00022771"/>
    </source>
</evidence>
<dbReference type="SUPFAM" id="SSF50729">
    <property type="entry name" value="PH domain-like"/>
    <property type="match status" value="1"/>
</dbReference>